<dbReference type="KEGG" id="acan:ACA1_066180"/>
<proteinExistence type="predicted"/>
<protein>
    <submittedName>
        <fullName evidence="2">Uncharacterized protein</fullName>
    </submittedName>
</protein>
<dbReference type="GeneID" id="14918103"/>
<reference evidence="2 3" key="1">
    <citation type="journal article" date="2013" name="Genome Biol.">
        <title>Genome of Acanthamoeba castellanii highlights extensive lateral gene transfer and early evolution of tyrosine kinase signaling.</title>
        <authorList>
            <person name="Clarke M."/>
            <person name="Lohan A.J."/>
            <person name="Liu B."/>
            <person name="Lagkouvardos I."/>
            <person name="Roy S."/>
            <person name="Zafar N."/>
            <person name="Bertelli C."/>
            <person name="Schilde C."/>
            <person name="Kianianmomeni A."/>
            <person name="Burglin T.R."/>
            <person name="Frech C."/>
            <person name="Turcotte B."/>
            <person name="Kopec K.O."/>
            <person name="Synnott J.M."/>
            <person name="Choo C."/>
            <person name="Paponov I."/>
            <person name="Finkler A."/>
            <person name="Soon Heng Tan C."/>
            <person name="Hutchins A.P."/>
            <person name="Weinmeier T."/>
            <person name="Rattei T."/>
            <person name="Chu J.S."/>
            <person name="Gimenez G."/>
            <person name="Irimia M."/>
            <person name="Rigden D.J."/>
            <person name="Fitzpatrick D.A."/>
            <person name="Lorenzo-Morales J."/>
            <person name="Bateman A."/>
            <person name="Chiu C.H."/>
            <person name="Tang P."/>
            <person name="Hegemann P."/>
            <person name="Fromm H."/>
            <person name="Raoult D."/>
            <person name="Greub G."/>
            <person name="Miranda-Saavedra D."/>
            <person name="Chen N."/>
            <person name="Nash P."/>
            <person name="Ginger M.L."/>
            <person name="Horn M."/>
            <person name="Schaap P."/>
            <person name="Caler L."/>
            <person name="Loftus B."/>
        </authorList>
    </citation>
    <scope>NUCLEOTIDE SEQUENCE [LARGE SCALE GENOMIC DNA]</scope>
    <source>
        <strain evidence="2 3">Neff</strain>
    </source>
</reference>
<organism evidence="2 3">
    <name type="scientific">Acanthamoeba castellanii (strain ATCC 30010 / Neff)</name>
    <dbReference type="NCBI Taxonomy" id="1257118"/>
    <lineage>
        <taxon>Eukaryota</taxon>
        <taxon>Amoebozoa</taxon>
        <taxon>Discosea</taxon>
        <taxon>Longamoebia</taxon>
        <taxon>Centramoebida</taxon>
        <taxon>Acanthamoebidae</taxon>
        <taxon>Acanthamoeba</taxon>
    </lineage>
</organism>
<feature type="signal peptide" evidence="1">
    <location>
        <begin position="1"/>
        <end position="24"/>
    </location>
</feature>
<gene>
    <name evidence="2" type="ORF">ACA1_066180</name>
</gene>
<sequence length="193" mass="21038">MTTAAPLFLVLALLAALAAYAVLAQSTGEDCRGEYGDGTTVYDLTPLAALLGSQEVITTDPDGQVYYKAQANPSMLPGPPYQPASAGFSLYFQGGEEGSYSQISQFSWVGKDTEYNQYNFQYVTKYACQPTPTPSHTPSPMPGKDNVCCLYYYAKDPSMTKTLCSLACPLFPGYFYVSNWTVTSCGDCFFHKK</sequence>
<evidence type="ECO:0000313" key="3">
    <source>
        <dbReference type="Proteomes" id="UP000011083"/>
    </source>
</evidence>
<evidence type="ECO:0000256" key="1">
    <source>
        <dbReference type="SAM" id="SignalP"/>
    </source>
</evidence>
<keyword evidence="1" id="KW-0732">Signal</keyword>
<evidence type="ECO:0000313" key="2">
    <source>
        <dbReference type="EMBL" id="ELR17797.1"/>
    </source>
</evidence>
<name>L8GXW9_ACACF</name>
<keyword evidence="3" id="KW-1185">Reference proteome</keyword>
<dbReference type="RefSeq" id="XP_004339810.1">
    <property type="nucleotide sequence ID" value="XM_004339762.1"/>
</dbReference>
<dbReference type="VEuPathDB" id="AmoebaDB:ACA1_066180"/>
<accession>L8GXW9</accession>
<feature type="chain" id="PRO_5003990187" evidence="1">
    <location>
        <begin position="25"/>
        <end position="193"/>
    </location>
</feature>
<dbReference type="AlphaFoldDB" id="L8GXW9"/>
<dbReference type="Proteomes" id="UP000011083">
    <property type="component" value="Unassembled WGS sequence"/>
</dbReference>
<dbReference type="EMBL" id="KB007974">
    <property type="protein sequence ID" value="ELR17797.1"/>
    <property type="molecule type" value="Genomic_DNA"/>
</dbReference>